<dbReference type="GO" id="GO:0035870">
    <property type="term" value="F:dITP diphosphatase activity"/>
    <property type="evidence" value="ECO:0007669"/>
    <property type="project" value="UniProtKB-UniRule"/>
</dbReference>
<dbReference type="GO" id="GO:0000166">
    <property type="term" value="F:nucleotide binding"/>
    <property type="evidence" value="ECO:0007669"/>
    <property type="project" value="UniProtKB-KW"/>
</dbReference>
<evidence type="ECO:0000313" key="13">
    <source>
        <dbReference type="Proteomes" id="UP000178082"/>
    </source>
</evidence>
<evidence type="ECO:0000256" key="1">
    <source>
        <dbReference type="ARBA" id="ARBA00008023"/>
    </source>
</evidence>
<dbReference type="NCBIfam" id="TIGR00042">
    <property type="entry name" value="RdgB/HAM1 family non-canonical purine NTP pyrophosphatase"/>
    <property type="match status" value="1"/>
</dbReference>
<evidence type="ECO:0000256" key="10">
    <source>
        <dbReference type="HAMAP-Rule" id="MF_01405"/>
    </source>
</evidence>
<comment type="similarity">
    <text evidence="1 10 11">Belongs to the HAM1 NTPase family.</text>
</comment>
<dbReference type="STRING" id="1817883.A3G31_11855"/>
<evidence type="ECO:0000256" key="11">
    <source>
        <dbReference type="RuleBase" id="RU003781"/>
    </source>
</evidence>
<evidence type="ECO:0000256" key="2">
    <source>
        <dbReference type="ARBA" id="ARBA00011738"/>
    </source>
</evidence>
<dbReference type="AlphaFoldDB" id="A0A1F7SHD4"/>
<comment type="catalytic activity">
    <reaction evidence="9 10">
        <text>XTP + H2O = XMP + diphosphate + H(+)</text>
        <dbReference type="Rhea" id="RHEA:28610"/>
        <dbReference type="ChEBI" id="CHEBI:15377"/>
        <dbReference type="ChEBI" id="CHEBI:15378"/>
        <dbReference type="ChEBI" id="CHEBI:33019"/>
        <dbReference type="ChEBI" id="CHEBI:57464"/>
        <dbReference type="ChEBI" id="CHEBI:61314"/>
        <dbReference type="EC" id="3.6.1.66"/>
    </reaction>
</comment>
<dbReference type="InterPro" id="IPR002637">
    <property type="entry name" value="RdgB/HAM1"/>
</dbReference>
<dbReference type="CDD" id="cd00515">
    <property type="entry name" value="HAM1"/>
    <property type="match status" value="1"/>
</dbReference>
<dbReference type="SUPFAM" id="SSF52972">
    <property type="entry name" value="ITPase-like"/>
    <property type="match status" value="1"/>
</dbReference>
<dbReference type="GO" id="GO:0017111">
    <property type="term" value="F:ribonucleoside triphosphate phosphatase activity"/>
    <property type="evidence" value="ECO:0007669"/>
    <property type="project" value="InterPro"/>
</dbReference>
<dbReference type="InterPro" id="IPR020922">
    <property type="entry name" value="dITP/XTP_pyrophosphatase"/>
</dbReference>
<dbReference type="HAMAP" id="MF_01405">
    <property type="entry name" value="Non_canon_purine_NTPase"/>
    <property type="match status" value="1"/>
</dbReference>
<keyword evidence="3 10" id="KW-0479">Metal-binding</keyword>
<name>A0A1F7SHD4_9BACT</name>
<dbReference type="InterPro" id="IPR029001">
    <property type="entry name" value="ITPase-like_fam"/>
</dbReference>
<dbReference type="Pfam" id="PF01725">
    <property type="entry name" value="Ham1p_like"/>
    <property type="match status" value="1"/>
</dbReference>
<dbReference type="Gene3D" id="3.90.950.10">
    <property type="match status" value="1"/>
</dbReference>
<feature type="active site" description="Proton acceptor" evidence="10">
    <location>
        <position position="69"/>
    </location>
</feature>
<dbReference type="EMBL" id="MGDI01000031">
    <property type="protein sequence ID" value="OGL52648.1"/>
    <property type="molecule type" value="Genomic_DNA"/>
</dbReference>
<dbReference type="GO" id="GO:0036222">
    <property type="term" value="F:XTP diphosphatase activity"/>
    <property type="evidence" value="ECO:0007669"/>
    <property type="project" value="UniProtKB-UniRule"/>
</dbReference>
<feature type="binding site" evidence="10">
    <location>
        <begin position="7"/>
        <end position="12"/>
    </location>
    <ligand>
        <name>substrate</name>
    </ligand>
</feature>
<feature type="binding site" evidence="10">
    <location>
        <begin position="152"/>
        <end position="155"/>
    </location>
    <ligand>
        <name>substrate</name>
    </ligand>
</feature>
<comment type="cofactor">
    <cofactor evidence="10">
        <name>Mg(2+)</name>
        <dbReference type="ChEBI" id="CHEBI:18420"/>
    </cofactor>
    <text evidence="10">Binds 1 Mg(2+) ion per subunit.</text>
</comment>
<evidence type="ECO:0000256" key="3">
    <source>
        <dbReference type="ARBA" id="ARBA00022723"/>
    </source>
</evidence>
<comment type="catalytic activity">
    <reaction evidence="8 10">
        <text>dITP + H2O = dIMP + diphosphate + H(+)</text>
        <dbReference type="Rhea" id="RHEA:28342"/>
        <dbReference type="ChEBI" id="CHEBI:15377"/>
        <dbReference type="ChEBI" id="CHEBI:15378"/>
        <dbReference type="ChEBI" id="CHEBI:33019"/>
        <dbReference type="ChEBI" id="CHEBI:61194"/>
        <dbReference type="ChEBI" id="CHEBI:61382"/>
        <dbReference type="EC" id="3.6.1.66"/>
    </reaction>
</comment>
<dbReference type="GO" id="GO:0046872">
    <property type="term" value="F:metal ion binding"/>
    <property type="evidence" value="ECO:0007669"/>
    <property type="project" value="UniProtKB-KW"/>
</dbReference>
<comment type="function">
    <text evidence="10">Pyrophosphatase that catalyzes the hydrolysis of nucleoside triphosphates to their monophosphate derivatives, with a high preference for the non-canonical purine nucleotides XTP (xanthosine triphosphate), dITP (deoxyinosine triphosphate) and ITP. Seems to function as a house-cleaning enzyme that removes non-canonical purine nucleotides from the nucleotide pool, thus preventing their incorporation into DNA/RNA and avoiding chromosomal lesions.</text>
</comment>
<comment type="caution">
    <text evidence="12">The sequence shown here is derived from an EMBL/GenBank/DDBJ whole genome shotgun (WGS) entry which is preliminary data.</text>
</comment>
<dbReference type="FunFam" id="3.90.950.10:FF:000001">
    <property type="entry name" value="dITP/XTP pyrophosphatase"/>
    <property type="match status" value="1"/>
</dbReference>
<comment type="catalytic activity">
    <reaction evidence="10">
        <text>ITP + H2O = IMP + diphosphate + H(+)</text>
        <dbReference type="Rhea" id="RHEA:29399"/>
        <dbReference type="ChEBI" id="CHEBI:15377"/>
        <dbReference type="ChEBI" id="CHEBI:15378"/>
        <dbReference type="ChEBI" id="CHEBI:33019"/>
        <dbReference type="ChEBI" id="CHEBI:58053"/>
        <dbReference type="ChEBI" id="CHEBI:61402"/>
        <dbReference type="EC" id="3.6.1.66"/>
    </reaction>
</comment>
<dbReference type="NCBIfam" id="NF011397">
    <property type="entry name" value="PRK14822.1"/>
    <property type="match status" value="1"/>
</dbReference>
<dbReference type="GO" id="GO:0036220">
    <property type="term" value="F:ITP diphosphatase activity"/>
    <property type="evidence" value="ECO:0007669"/>
    <property type="project" value="UniProtKB-UniRule"/>
</dbReference>
<organism evidence="12 13">
    <name type="scientific">Candidatus Schekmanbacteria bacterium RIFCSPLOWO2_12_FULL_38_15</name>
    <dbReference type="NCBI Taxonomy" id="1817883"/>
    <lineage>
        <taxon>Bacteria</taxon>
        <taxon>Candidatus Schekmaniibacteriota</taxon>
    </lineage>
</organism>
<sequence>MYIIIATNNQGKAKEIKKFYKNLGINFLSLKDFPEIKKIPEQFKTYKENALKKARTISELTETIALADDSGIEIDALDGKPGVHSARFGGKKISDKERNQKILKLLKNIPVSSRKAKFICVIAVAMPDRKFYIVKSICRGVITKELKGKSGFGYDPIFLIPKYNKTFAEMDVNLKNKISHRGKALKKAEKILRMLSER</sequence>
<feature type="binding site" evidence="10">
    <location>
        <position position="69"/>
    </location>
    <ligand>
        <name>Mg(2+)</name>
        <dbReference type="ChEBI" id="CHEBI:18420"/>
    </ligand>
</feature>
<comment type="subunit">
    <text evidence="2 10">Homodimer.</text>
</comment>
<gene>
    <name evidence="12" type="ORF">A3G31_11855</name>
</gene>
<dbReference type="GO" id="GO:0005829">
    <property type="term" value="C:cytosol"/>
    <property type="evidence" value="ECO:0007669"/>
    <property type="project" value="TreeGrafter"/>
</dbReference>
<dbReference type="GO" id="GO:0009146">
    <property type="term" value="P:purine nucleoside triphosphate catabolic process"/>
    <property type="evidence" value="ECO:0007669"/>
    <property type="project" value="UniProtKB-UniRule"/>
</dbReference>
<evidence type="ECO:0000256" key="4">
    <source>
        <dbReference type="ARBA" id="ARBA00022741"/>
    </source>
</evidence>
<evidence type="ECO:0000256" key="5">
    <source>
        <dbReference type="ARBA" id="ARBA00022801"/>
    </source>
</evidence>
<dbReference type="GO" id="GO:0009117">
    <property type="term" value="P:nucleotide metabolic process"/>
    <property type="evidence" value="ECO:0007669"/>
    <property type="project" value="UniProtKB-KW"/>
</dbReference>
<evidence type="ECO:0000256" key="6">
    <source>
        <dbReference type="ARBA" id="ARBA00022842"/>
    </source>
</evidence>
<evidence type="ECO:0000256" key="8">
    <source>
        <dbReference type="ARBA" id="ARBA00051875"/>
    </source>
</evidence>
<reference evidence="12 13" key="1">
    <citation type="journal article" date="2016" name="Nat. Commun.">
        <title>Thousands of microbial genomes shed light on interconnected biogeochemical processes in an aquifer system.</title>
        <authorList>
            <person name="Anantharaman K."/>
            <person name="Brown C.T."/>
            <person name="Hug L.A."/>
            <person name="Sharon I."/>
            <person name="Castelle C.J."/>
            <person name="Probst A.J."/>
            <person name="Thomas B.C."/>
            <person name="Singh A."/>
            <person name="Wilkins M.J."/>
            <person name="Karaoz U."/>
            <person name="Brodie E.L."/>
            <person name="Williams K.H."/>
            <person name="Hubbard S.S."/>
            <person name="Banfield J.F."/>
        </authorList>
    </citation>
    <scope>NUCLEOTIDE SEQUENCE [LARGE SCALE GENOMIC DNA]</scope>
</reference>
<proteinExistence type="inferred from homology"/>
<dbReference type="PANTHER" id="PTHR11067:SF9">
    <property type="entry name" value="INOSINE TRIPHOSPHATE PYROPHOSPHATASE"/>
    <property type="match status" value="1"/>
</dbReference>
<dbReference type="PANTHER" id="PTHR11067">
    <property type="entry name" value="INOSINE TRIPHOSPHATE PYROPHOSPHATASE/HAM1 PROTEIN"/>
    <property type="match status" value="1"/>
</dbReference>
<feature type="binding site" evidence="10">
    <location>
        <begin position="180"/>
        <end position="181"/>
    </location>
    <ligand>
        <name>substrate</name>
    </ligand>
</feature>
<dbReference type="Proteomes" id="UP000178082">
    <property type="component" value="Unassembled WGS sequence"/>
</dbReference>
<feature type="binding site" evidence="10">
    <location>
        <position position="175"/>
    </location>
    <ligand>
        <name>substrate</name>
    </ligand>
</feature>
<evidence type="ECO:0000256" key="9">
    <source>
        <dbReference type="ARBA" id="ARBA00052017"/>
    </source>
</evidence>
<evidence type="ECO:0000256" key="7">
    <source>
        <dbReference type="ARBA" id="ARBA00023080"/>
    </source>
</evidence>
<keyword evidence="6 10" id="KW-0460">Magnesium</keyword>
<feature type="binding site" evidence="10">
    <location>
        <position position="70"/>
    </location>
    <ligand>
        <name>substrate</name>
    </ligand>
</feature>
<dbReference type="EC" id="3.6.1.66" evidence="10"/>
<keyword evidence="5 10" id="KW-0378">Hydrolase</keyword>
<protein>
    <recommendedName>
        <fullName evidence="10">dITP/XTP pyrophosphatase</fullName>
        <ecNumber evidence="10">3.6.1.66</ecNumber>
    </recommendedName>
    <alternativeName>
        <fullName evidence="10">Non-canonical purine NTP pyrophosphatase</fullName>
    </alternativeName>
    <alternativeName>
        <fullName evidence="10">Non-standard purine NTP pyrophosphatase</fullName>
    </alternativeName>
    <alternativeName>
        <fullName evidence="10">Nucleoside-triphosphate diphosphatase</fullName>
    </alternativeName>
    <alternativeName>
        <fullName evidence="10">Nucleoside-triphosphate pyrophosphatase</fullName>
        <shortName evidence="10">NTPase</shortName>
    </alternativeName>
</protein>
<accession>A0A1F7SHD4</accession>
<keyword evidence="7 10" id="KW-0546">Nucleotide metabolism</keyword>
<comment type="caution">
    <text evidence="10">Lacks conserved residue(s) required for the propagation of feature annotation.</text>
</comment>
<evidence type="ECO:0000313" key="12">
    <source>
        <dbReference type="EMBL" id="OGL52648.1"/>
    </source>
</evidence>
<keyword evidence="4 10" id="KW-0547">Nucleotide-binding</keyword>